<feature type="region of interest" description="Disordered" evidence="2">
    <location>
        <begin position="97"/>
        <end position="118"/>
    </location>
</feature>
<dbReference type="Proteomes" id="UP001054252">
    <property type="component" value="Unassembled WGS sequence"/>
</dbReference>
<evidence type="ECO:0000256" key="1">
    <source>
        <dbReference type="SAM" id="Coils"/>
    </source>
</evidence>
<dbReference type="AlphaFoldDB" id="A0AAV5IX84"/>
<evidence type="ECO:0000256" key="2">
    <source>
        <dbReference type="SAM" id="MobiDB-lite"/>
    </source>
</evidence>
<name>A0AAV5IX84_9ROSI</name>
<dbReference type="PANTHER" id="PTHR38378">
    <property type="entry name" value="MYOSIN HEAVY CHAIN-LIKE PROTEIN"/>
    <property type="match status" value="1"/>
</dbReference>
<gene>
    <name evidence="3" type="ORF">SLEP1_g16058</name>
</gene>
<evidence type="ECO:0000313" key="3">
    <source>
        <dbReference type="EMBL" id="GKV03813.1"/>
    </source>
</evidence>
<keyword evidence="4" id="KW-1185">Reference proteome</keyword>
<protein>
    <submittedName>
        <fullName evidence="3">Uncharacterized protein</fullName>
    </submittedName>
</protein>
<feature type="coiled-coil region" evidence="1">
    <location>
        <begin position="152"/>
        <end position="179"/>
    </location>
</feature>
<feature type="region of interest" description="Disordered" evidence="2">
    <location>
        <begin position="1"/>
        <end position="24"/>
    </location>
</feature>
<dbReference type="PANTHER" id="PTHR38378:SF3">
    <property type="entry name" value="MYOSIN HEAVY CHAIN-LIKE PROTEIN"/>
    <property type="match status" value="1"/>
</dbReference>
<organism evidence="3 4">
    <name type="scientific">Rubroshorea leprosula</name>
    <dbReference type="NCBI Taxonomy" id="152421"/>
    <lineage>
        <taxon>Eukaryota</taxon>
        <taxon>Viridiplantae</taxon>
        <taxon>Streptophyta</taxon>
        <taxon>Embryophyta</taxon>
        <taxon>Tracheophyta</taxon>
        <taxon>Spermatophyta</taxon>
        <taxon>Magnoliopsida</taxon>
        <taxon>eudicotyledons</taxon>
        <taxon>Gunneridae</taxon>
        <taxon>Pentapetalae</taxon>
        <taxon>rosids</taxon>
        <taxon>malvids</taxon>
        <taxon>Malvales</taxon>
        <taxon>Dipterocarpaceae</taxon>
        <taxon>Rubroshorea</taxon>
    </lineage>
</organism>
<reference evidence="3 4" key="1">
    <citation type="journal article" date="2021" name="Commun. Biol.">
        <title>The genome of Shorea leprosula (Dipterocarpaceae) highlights the ecological relevance of drought in aseasonal tropical rainforests.</title>
        <authorList>
            <person name="Ng K.K.S."/>
            <person name="Kobayashi M.J."/>
            <person name="Fawcett J.A."/>
            <person name="Hatakeyama M."/>
            <person name="Paape T."/>
            <person name="Ng C.H."/>
            <person name="Ang C.C."/>
            <person name="Tnah L.H."/>
            <person name="Lee C.T."/>
            <person name="Nishiyama T."/>
            <person name="Sese J."/>
            <person name="O'Brien M.J."/>
            <person name="Copetti D."/>
            <person name="Mohd Noor M.I."/>
            <person name="Ong R.C."/>
            <person name="Putra M."/>
            <person name="Sireger I.Z."/>
            <person name="Indrioko S."/>
            <person name="Kosugi Y."/>
            <person name="Izuno A."/>
            <person name="Isagi Y."/>
            <person name="Lee S.L."/>
            <person name="Shimizu K.K."/>
        </authorList>
    </citation>
    <scope>NUCLEOTIDE SEQUENCE [LARGE SCALE GENOMIC DNA]</scope>
    <source>
        <strain evidence="3">214</strain>
    </source>
</reference>
<proteinExistence type="predicted"/>
<comment type="caution">
    <text evidence="3">The sequence shown here is derived from an EMBL/GenBank/DDBJ whole genome shotgun (WGS) entry which is preliminary data.</text>
</comment>
<dbReference type="EMBL" id="BPVZ01000020">
    <property type="protein sequence ID" value="GKV03813.1"/>
    <property type="molecule type" value="Genomic_DNA"/>
</dbReference>
<accession>A0AAV5IX84</accession>
<sequence>MNRGRVLSSPYIAIPDPHHPEDSSRLEGYGLATNVKLLLKLIQENNEASAREQDDRKPQRMAGMITILDDVRTRIQKSQSMIGKRSMVELRRCNTDLRANHTVPRDRKPPDPVTDDKERLRQELTATLVARKSLEAMCSSLGKEKEIMASELAKKVQELNESEEIIDYLKNQNETLLAKVQVCAAEHIEKKCDGPEAQGNAALTERNKTLTEQLLKSLDAYRSLKRKYQNVRDENERFQETMEGMGVEVSEGIGRIKGFRQRLASKEAQPVDMDEKISALAEKFESFQMRISKHIERKSECDKG</sequence>
<keyword evidence="1" id="KW-0175">Coiled coil</keyword>
<evidence type="ECO:0000313" key="4">
    <source>
        <dbReference type="Proteomes" id="UP001054252"/>
    </source>
</evidence>